<dbReference type="PANTHER" id="PTHR33969">
    <property type="entry name" value="SEGREGATION AND CONDENSATION PROTEIN A"/>
    <property type="match status" value="1"/>
</dbReference>
<name>A0AAU7E0F2_9MICO</name>
<evidence type="ECO:0000256" key="2">
    <source>
        <dbReference type="ARBA" id="ARBA00044777"/>
    </source>
</evidence>
<accession>A0AAU7E0F2</accession>
<dbReference type="Gene3D" id="6.10.250.2410">
    <property type="match status" value="1"/>
</dbReference>
<protein>
    <recommendedName>
        <fullName evidence="2">Segregation and condensation protein A</fullName>
    </recommendedName>
</protein>
<dbReference type="Pfam" id="PF02616">
    <property type="entry name" value="SMC_ScpA"/>
    <property type="match status" value="1"/>
</dbReference>
<evidence type="ECO:0000313" key="3">
    <source>
        <dbReference type="EMBL" id="XBH22738.1"/>
    </source>
</evidence>
<sequence>MHLENFSGPFDLLLSLIAKHKLDITEISLAAVTDEFISYIRMADFAEVEGNTLLGRDARRNLGLASEFLLVAATLLDLKAARLLPDTELDDQDANELLEARDLLFSKLLQYRAFKHLAGSFAERLESQADFLPRATALEPELAALLPPLVWTLTPDKLAALARTALGEPEQVIAPPTVSTSHLHGAPLSVADEAPAVISQLRAAGTLTFEQLTATTNSALVTVIRFLILLELFRESQITFTQGAPLETLHITWVGDSDYVPYALDDYTGHPAGREVRS</sequence>
<proteinExistence type="predicted"/>
<dbReference type="PANTHER" id="PTHR33969:SF2">
    <property type="entry name" value="SEGREGATION AND CONDENSATION PROTEIN A"/>
    <property type="match status" value="1"/>
</dbReference>
<dbReference type="InterPro" id="IPR003768">
    <property type="entry name" value="ScpA"/>
</dbReference>
<keyword evidence="1" id="KW-0159">Chromosome partition</keyword>
<evidence type="ECO:0000256" key="1">
    <source>
        <dbReference type="ARBA" id="ARBA00022829"/>
    </source>
</evidence>
<organism evidence="3">
    <name type="scientific">Jonesiaceae bacterium BS-20</name>
    <dbReference type="NCBI Taxonomy" id="3120821"/>
    <lineage>
        <taxon>Bacteria</taxon>
        <taxon>Bacillati</taxon>
        <taxon>Actinomycetota</taxon>
        <taxon>Actinomycetes</taxon>
        <taxon>Micrococcales</taxon>
        <taxon>Jonesiaceae</taxon>
    </lineage>
</organism>
<reference evidence="3" key="1">
    <citation type="submission" date="2024-02" db="EMBL/GenBank/DDBJ databases">
        <title>Tomenella chthoni gen. nov. sp. nov., a member of the family Jonesiaceae isolated from bat guano.</title>
        <authorList>
            <person name="Miller S.L."/>
            <person name="King J."/>
            <person name="Sankaranarayanan K."/>
            <person name="Lawson P.A."/>
        </authorList>
    </citation>
    <scope>NUCLEOTIDE SEQUENCE</scope>
    <source>
        <strain evidence="3">BS-20</strain>
    </source>
</reference>
<gene>
    <name evidence="3" type="ORF">V5R04_05845</name>
</gene>
<dbReference type="EMBL" id="CP146203">
    <property type="protein sequence ID" value="XBH22738.1"/>
    <property type="molecule type" value="Genomic_DNA"/>
</dbReference>
<dbReference type="AlphaFoldDB" id="A0AAU7E0F2"/>
<dbReference type="GO" id="GO:0007059">
    <property type="term" value="P:chromosome segregation"/>
    <property type="evidence" value="ECO:0007669"/>
    <property type="project" value="UniProtKB-KW"/>
</dbReference>